<feature type="transmembrane region" description="Helical" evidence="1">
    <location>
        <begin position="49"/>
        <end position="69"/>
    </location>
</feature>
<keyword evidence="1" id="KW-0472">Membrane</keyword>
<name>A0AAD5M830_PARTN</name>
<dbReference type="EMBL" id="JAHQIW010001067">
    <property type="protein sequence ID" value="KAJ1351408.1"/>
    <property type="molecule type" value="Genomic_DNA"/>
</dbReference>
<keyword evidence="3" id="KW-1185">Reference proteome</keyword>
<comment type="caution">
    <text evidence="2">The sequence shown here is derived from an EMBL/GenBank/DDBJ whole genome shotgun (WGS) entry which is preliminary data.</text>
</comment>
<keyword evidence="1" id="KW-1133">Transmembrane helix</keyword>
<reference evidence="2" key="1">
    <citation type="submission" date="2021-06" db="EMBL/GenBank/DDBJ databases">
        <title>Parelaphostrongylus tenuis whole genome reference sequence.</title>
        <authorList>
            <person name="Garwood T.J."/>
            <person name="Larsen P.A."/>
            <person name="Fountain-Jones N.M."/>
            <person name="Garbe J.R."/>
            <person name="Macchietto M.G."/>
            <person name="Kania S.A."/>
            <person name="Gerhold R.W."/>
            <person name="Richards J.E."/>
            <person name="Wolf T.M."/>
        </authorList>
    </citation>
    <scope>NUCLEOTIDE SEQUENCE</scope>
    <source>
        <strain evidence="2">MNPRO001-30</strain>
        <tissue evidence="2">Meninges</tissue>
    </source>
</reference>
<sequence>MKATPCAYNFSMPNLSSPCESPDQISLYSNSEAKKNIPASMAKLPSDPFLISILATISTVFGCGVLPAGQGSTKTFTVSGFTLPVQMAFSFAPNVQARVPFIATKREGANRFVRRLVRQTIFDVLRHQARNALLPDAVIPAILGQLRIQISYIPLRCNIVASATEMIMAPNLNKQICLIADNTVTGICTVSQAARTCTAADEM</sequence>
<evidence type="ECO:0000256" key="1">
    <source>
        <dbReference type="SAM" id="Phobius"/>
    </source>
</evidence>
<protein>
    <submittedName>
        <fullName evidence="2">Uncharacterized protein</fullName>
    </submittedName>
</protein>
<dbReference type="Proteomes" id="UP001196413">
    <property type="component" value="Unassembled WGS sequence"/>
</dbReference>
<evidence type="ECO:0000313" key="3">
    <source>
        <dbReference type="Proteomes" id="UP001196413"/>
    </source>
</evidence>
<organism evidence="2 3">
    <name type="scientific">Parelaphostrongylus tenuis</name>
    <name type="common">Meningeal worm</name>
    <dbReference type="NCBI Taxonomy" id="148309"/>
    <lineage>
        <taxon>Eukaryota</taxon>
        <taxon>Metazoa</taxon>
        <taxon>Ecdysozoa</taxon>
        <taxon>Nematoda</taxon>
        <taxon>Chromadorea</taxon>
        <taxon>Rhabditida</taxon>
        <taxon>Rhabditina</taxon>
        <taxon>Rhabditomorpha</taxon>
        <taxon>Strongyloidea</taxon>
        <taxon>Metastrongylidae</taxon>
        <taxon>Parelaphostrongylus</taxon>
    </lineage>
</organism>
<keyword evidence="1" id="KW-0812">Transmembrane</keyword>
<gene>
    <name evidence="2" type="ORF">KIN20_007404</name>
</gene>
<dbReference type="AlphaFoldDB" id="A0AAD5M830"/>
<proteinExistence type="predicted"/>
<accession>A0AAD5M830</accession>
<evidence type="ECO:0000313" key="2">
    <source>
        <dbReference type="EMBL" id="KAJ1351408.1"/>
    </source>
</evidence>